<evidence type="ECO:0000256" key="2">
    <source>
        <dbReference type="ARBA" id="ARBA00015743"/>
    </source>
</evidence>
<keyword evidence="3" id="KW-0344">Guanine-nucleotide releasing factor</keyword>
<protein>
    <recommendedName>
        <fullName evidence="2">DENN domain-containing protein 11</fullName>
    </recommendedName>
    <alternativeName>
        <fullName evidence="4">Protein LCHN</fullName>
    </alternativeName>
</protein>
<evidence type="ECO:0000313" key="7">
    <source>
        <dbReference type="Proteomes" id="UP000007799"/>
    </source>
</evidence>
<dbReference type="InterPro" id="IPR051731">
    <property type="entry name" value="DENND11/AVL9_GEFs"/>
</dbReference>
<dbReference type="PANTHER" id="PTHR31017">
    <property type="entry name" value="LATE SECRETORY PATHWAY PROTEIN AVL9-RELATED"/>
    <property type="match status" value="1"/>
</dbReference>
<dbReference type="GeneID" id="16073149"/>
<organism evidence="7">
    <name type="scientific">Salpingoeca rosetta (strain ATCC 50818 / BSB-021)</name>
    <dbReference type="NCBI Taxonomy" id="946362"/>
    <lineage>
        <taxon>Eukaryota</taxon>
        <taxon>Choanoflagellata</taxon>
        <taxon>Craspedida</taxon>
        <taxon>Salpingoecidae</taxon>
        <taxon>Salpingoeca</taxon>
    </lineage>
</organism>
<dbReference type="Proteomes" id="UP000007799">
    <property type="component" value="Unassembled WGS sequence"/>
</dbReference>
<name>F2UE85_SALR5</name>
<evidence type="ECO:0000259" key="5">
    <source>
        <dbReference type="PROSITE" id="PS50211"/>
    </source>
</evidence>
<dbReference type="PROSITE" id="PS50211">
    <property type="entry name" value="DENN"/>
    <property type="match status" value="1"/>
</dbReference>
<dbReference type="InterPro" id="IPR037516">
    <property type="entry name" value="Tripartite_DENN"/>
</dbReference>
<evidence type="ECO:0000256" key="4">
    <source>
        <dbReference type="ARBA" id="ARBA00033400"/>
    </source>
</evidence>
<dbReference type="KEGG" id="sre:PTSG_07159"/>
<evidence type="ECO:0000313" key="6">
    <source>
        <dbReference type="EMBL" id="EGD74935.1"/>
    </source>
</evidence>
<dbReference type="OMA" id="KYMYPEM"/>
<dbReference type="GO" id="GO:0005085">
    <property type="term" value="F:guanyl-nucleotide exchange factor activity"/>
    <property type="evidence" value="ECO:0007669"/>
    <property type="project" value="UniProtKB-KW"/>
</dbReference>
<dbReference type="STRING" id="946362.F2UE85"/>
<dbReference type="AlphaFoldDB" id="F2UE85"/>
<comment type="similarity">
    <text evidence="1">Belongs to the DENND11 family.</text>
</comment>
<dbReference type="OrthoDB" id="2152680at2759"/>
<keyword evidence="7" id="KW-1185">Reference proteome</keyword>
<reference evidence="6" key="1">
    <citation type="submission" date="2009-08" db="EMBL/GenBank/DDBJ databases">
        <title>Annotation of Salpingoeca rosetta.</title>
        <authorList>
            <consortium name="The Broad Institute Genome Sequencing Platform"/>
            <person name="Russ C."/>
            <person name="Cuomo C."/>
            <person name="Burger G."/>
            <person name="Gray M.W."/>
            <person name="Holland P.W.H."/>
            <person name="King N."/>
            <person name="Lang F.B.F."/>
            <person name="Roger A.J."/>
            <person name="Ruiz-Trillo I."/>
            <person name="Young S.K."/>
            <person name="Zeng Q."/>
            <person name="Gargeya S."/>
            <person name="Alvarado L."/>
            <person name="Berlin A."/>
            <person name="Chapman S.B."/>
            <person name="Chen Z."/>
            <person name="Freedman E."/>
            <person name="Gellesch M."/>
            <person name="Goldberg J."/>
            <person name="Griggs A."/>
            <person name="Gujja S."/>
            <person name="Heilman E."/>
            <person name="Heiman D."/>
            <person name="Howarth C."/>
            <person name="Mehta T."/>
            <person name="Neiman D."/>
            <person name="Pearson M."/>
            <person name="Roberts A."/>
            <person name="Saif S."/>
            <person name="Shea T."/>
            <person name="Shenoy N."/>
            <person name="Sisk P."/>
            <person name="Stolte C."/>
            <person name="Sykes S."/>
            <person name="White J."/>
            <person name="Yandava C."/>
            <person name="Haas B."/>
            <person name="Nusbaum C."/>
            <person name="Birren B."/>
        </authorList>
    </citation>
    <scope>NUCLEOTIDE SEQUENCE [LARGE SCALE GENOMIC DNA]</scope>
    <source>
        <strain evidence="6">ATCC 50818</strain>
    </source>
</reference>
<evidence type="ECO:0000256" key="3">
    <source>
        <dbReference type="ARBA" id="ARBA00022658"/>
    </source>
</evidence>
<dbReference type="EMBL" id="GL832970">
    <property type="protein sequence ID" value="EGD74935.1"/>
    <property type="molecule type" value="Genomic_DNA"/>
</dbReference>
<dbReference type="InterPro" id="IPR018626">
    <property type="entry name" value="LCHN/Anr2"/>
</dbReference>
<dbReference type="FunCoup" id="F2UE85">
    <property type="interactions" value="234"/>
</dbReference>
<feature type="domain" description="UDENN" evidence="5">
    <location>
        <begin position="8"/>
        <end position="393"/>
    </location>
</feature>
<dbReference type="Pfam" id="PF09804">
    <property type="entry name" value="DENND11"/>
    <property type="match status" value="1"/>
</dbReference>
<dbReference type="eggNOG" id="KOG4704">
    <property type="taxonomic scope" value="Eukaryota"/>
</dbReference>
<sequence length="393" mass="44364">MEAKTEVVAVFVVDFDALKGNSLRWQYPNDVELPFVEFKAMPSGSHSVLEDFPYGFLAEGMYMVSCFKTIKDAQAARGLRACSVGVVCTSPDFLHRHRSFLRDQCQKHLVTDDDDYSELKQYFEDQKAAEATNDQAAGARVVEVRSPVWNLDRSVVREAEHSNQILVLRHEEGSLSELVRRFGRRIMILWKLVLLQKRVMFLTSPPVDPQCQQVYACCALGSHTIASFAHTQARPFLYANLSDIPWMSTHSNYICCVTETVFELKTSLFDAFVFPDDKMLPGANVGSLLKLTAADKDRYKRLMLSPSDPHISVNSEKQFYSQEDCYIRFFAEMNNRIFAALEAASARPDRRITKEDVIAVGLSPQDDGPLLVELSTTYCPDLEIDDMASCSCA</sequence>
<dbReference type="InParanoid" id="F2UE85"/>
<dbReference type="RefSeq" id="XP_004992580.1">
    <property type="nucleotide sequence ID" value="XM_004992523.1"/>
</dbReference>
<accession>F2UE85</accession>
<gene>
    <name evidence="6" type="ORF">PTSG_07159</name>
</gene>
<dbReference type="PANTHER" id="PTHR31017:SF2">
    <property type="entry name" value="DENN DOMAIN-CONTAINING PROTEIN 11"/>
    <property type="match status" value="1"/>
</dbReference>
<evidence type="ECO:0000256" key="1">
    <source>
        <dbReference type="ARBA" id="ARBA00007629"/>
    </source>
</evidence>
<dbReference type="GO" id="GO:0005737">
    <property type="term" value="C:cytoplasm"/>
    <property type="evidence" value="ECO:0007669"/>
    <property type="project" value="TreeGrafter"/>
</dbReference>
<proteinExistence type="inferred from homology"/>